<feature type="transmembrane region" description="Helical" evidence="5">
    <location>
        <begin position="192"/>
        <end position="210"/>
    </location>
</feature>
<evidence type="ECO:0000256" key="3">
    <source>
        <dbReference type="ARBA" id="ARBA00022989"/>
    </source>
</evidence>
<dbReference type="InterPro" id="IPR037185">
    <property type="entry name" value="EmrE-like"/>
</dbReference>
<feature type="transmembrane region" description="Helical" evidence="5">
    <location>
        <begin position="308"/>
        <end position="328"/>
    </location>
</feature>
<evidence type="ECO:0000256" key="4">
    <source>
        <dbReference type="ARBA" id="ARBA00023136"/>
    </source>
</evidence>
<accession>A0A9N9CT41</accession>
<feature type="transmembrane region" description="Helical" evidence="5">
    <location>
        <begin position="217"/>
        <end position="236"/>
    </location>
</feature>
<feature type="transmembrane region" description="Helical" evidence="5">
    <location>
        <begin position="348"/>
        <end position="372"/>
    </location>
</feature>
<dbReference type="SUPFAM" id="SSF103481">
    <property type="entry name" value="Multidrug resistance efflux transporter EmrE"/>
    <property type="match status" value="1"/>
</dbReference>
<feature type="transmembrane region" description="Helical" evidence="5">
    <location>
        <begin position="164"/>
        <end position="186"/>
    </location>
</feature>
<feature type="transmembrane region" description="Helical" evidence="5">
    <location>
        <begin position="379"/>
        <end position="399"/>
    </location>
</feature>
<evidence type="ECO:0000256" key="1">
    <source>
        <dbReference type="ARBA" id="ARBA00004141"/>
    </source>
</evidence>
<dbReference type="AlphaFoldDB" id="A0A9N9CT41"/>
<keyword evidence="4 5" id="KW-0472">Membrane</keyword>
<evidence type="ECO:0000313" key="6">
    <source>
        <dbReference type="EMBL" id="CAG8614114.1"/>
    </source>
</evidence>
<keyword evidence="3 5" id="KW-1133">Transmembrane helix</keyword>
<dbReference type="OrthoDB" id="29773at2759"/>
<dbReference type="PANTHER" id="PTHR13146:SF1">
    <property type="entry name" value="SUGAR PHOSPHATE TRANSPORTER DOMAIN-CONTAINING PROTEIN"/>
    <property type="match status" value="1"/>
</dbReference>
<dbReference type="InterPro" id="IPR007271">
    <property type="entry name" value="Nuc_sug_transpt"/>
</dbReference>
<keyword evidence="7" id="KW-1185">Reference proteome</keyword>
<evidence type="ECO:0000313" key="7">
    <source>
        <dbReference type="Proteomes" id="UP000789572"/>
    </source>
</evidence>
<name>A0A9N9CT41_9GLOM</name>
<comment type="caution">
    <text evidence="6">The sequence shown here is derived from an EMBL/GenBank/DDBJ whole genome shotgun (WGS) entry which is preliminary data.</text>
</comment>
<gene>
    <name evidence="6" type="ORF">POCULU_LOCUS8095</name>
</gene>
<dbReference type="PANTHER" id="PTHR13146">
    <property type="match status" value="1"/>
</dbReference>
<feature type="transmembrane region" description="Helical" evidence="5">
    <location>
        <begin position="411"/>
        <end position="429"/>
    </location>
</feature>
<feature type="transmembrane region" description="Helical" evidence="5">
    <location>
        <begin position="47"/>
        <end position="66"/>
    </location>
</feature>
<dbReference type="GO" id="GO:0000139">
    <property type="term" value="C:Golgi membrane"/>
    <property type="evidence" value="ECO:0007669"/>
    <property type="project" value="InterPro"/>
</dbReference>
<dbReference type="GO" id="GO:0015165">
    <property type="term" value="F:pyrimidine nucleotide-sugar transmembrane transporter activity"/>
    <property type="evidence" value="ECO:0007669"/>
    <property type="project" value="InterPro"/>
</dbReference>
<organism evidence="6 7">
    <name type="scientific">Paraglomus occultum</name>
    <dbReference type="NCBI Taxonomy" id="144539"/>
    <lineage>
        <taxon>Eukaryota</taxon>
        <taxon>Fungi</taxon>
        <taxon>Fungi incertae sedis</taxon>
        <taxon>Mucoromycota</taxon>
        <taxon>Glomeromycotina</taxon>
        <taxon>Glomeromycetes</taxon>
        <taxon>Paraglomerales</taxon>
        <taxon>Paraglomeraceae</taxon>
        <taxon>Paraglomus</taxon>
    </lineage>
</organism>
<comment type="subcellular location">
    <subcellularLocation>
        <location evidence="1">Membrane</location>
        <topology evidence="1">Multi-pass membrane protein</topology>
    </subcellularLocation>
</comment>
<reference evidence="6" key="1">
    <citation type="submission" date="2021-06" db="EMBL/GenBank/DDBJ databases">
        <authorList>
            <person name="Kallberg Y."/>
            <person name="Tangrot J."/>
            <person name="Rosling A."/>
        </authorList>
    </citation>
    <scope>NUCLEOTIDE SEQUENCE</scope>
    <source>
        <strain evidence="6">IA702</strain>
    </source>
</reference>
<feature type="transmembrane region" description="Helical" evidence="5">
    <location>
        <begin position="268"/>
        <end position="287"/>
    </location>
</feature>
<dbReference type="Pfam" id="PF04142">
    <property type="entry name" value="Nuc_sug_transp"/>
    <property type="match status" value="1"/>
</dbReference>
<feature type="transmembrane region" description="Helical" evidence="5">
    <location>
        <begin position="7"/>
        <end position="27"/>
    </location>
</feature>
<evidence type="ECO:0000256" key="5">
    <source>
        <dbReference type="SAM" id="Phobius"/>
    </source>
</evidence>
<evidence type="ECO:0000256" key="2">
    <source>
        <dbReference type="ARBA" id="ARBA00022692"/>
    </source>
</evidence>
<keyword evidence="2 5" id="KW-0812">Transmembrane</keyword>
<proteinExistence type="predicted"/>
<protein>
    <submittedName>
        <fullName evidence="6">1671_t:CDS:1</fullName>
    </submittedName>
</protein>
<dbReference type="EMBL" id="CAJVPJ010002146">
    <property type="protein sequence ID" value="CAG8614114.1"/>
    <property type="molecule type" value="Genomic_DNA"/>
</dbReference>
<dbReference type="Proteomes" id="UP000789572">
    <property type="component" value="Unassembled WGS sequence"/>
</dbReference>
<sequence length="437" mass="48337">MSEGSPSLLTIAAYQALFLFTGFYQSLGTQYLYYQGAATGTSLLTNVSASLGAALVGLLLIPDWLARKWGRVQDGYEAVDNQIDMVDMNHLKTQTRKDYQLVPDDIDENVKDTEMLTNSNQELKGTNENVKVIDEDAKDAKDAKDVDSTDRSSEQLKEHVNYKAIVGVATLDALGNYLTTIAFFYIGSGMFQVIYSSVVIWCAILSFIFLKRNLLLVQWLSIIGVSLGLGLSALGIKESVEVAPAEETPADDPDSSITYYLSSAHSTMFGAVLAMISTFGYACIYVISDRILSERVPNTTPPSPEKTCFLIGSCSTILSTIYILFYTIPNWDTLVVEKMKEREPHASTPVILIIFAFLIFSSLLHNLAYYWLVKHTGNVSTGLLNSLRAIVIFILSHWLFCNQDRGQCFNYWKGVSVVVVVGCVVTFSLSKRATAHD</sequence>